<dbReference type="RefSeq" id="WP_175761399.1">
    <property type="nucleotide sequence ID" value="NZ_CADETU010000018.1"/>
</dbReference>
<dbReference type="Proteomes" id="UP000596205">
    <property type="component" value="Chromosome 2"/>
</dbReference>
<sequence>MLFHVHPFPTVRYGFVTSSSQRGGTGSISIRVDARARRTTIPHHVVSARGKPAARPLLRPGAAKPNAAGYQLIQKIH</sequence>
<protein>
    <submittedName>
        <fullName evidence="1">Uncharacterized protein</fullName>
    </submittedName>
</protein>
<accession>A0A7T6VMW6</accession>
<name>A0A7T6VMW6_9BURK</name>
<reference evidence="1 2" key="1">
    <citation type="submission" date="2020-12" db="EMBL/GenBank/DDBJ databases">
        <title>Complete genome sequence of Burkholderia anthina BJQ0011.</title>
        <authorList>
            <person name="Xu Y."/>
        </authorList>
    </citation>
    <scope>NUCLEOTIDE SEQUENCE [LARGE SCALE GENOMIC DNA]</scope>
    <source>
        <strain evidence="1 2">BJQ0011</strain>
    </source>
</reference>
<dbReference type="KEGG" id="bann:JFN94_18920"/>
<dbReference type="EMBL" id="CP066770">
    <property type="protein sequence ID" value="QQK06861.1"/>
    <property type="molecule type" value="Genomic_DNA"/>
</dbReference>
<gene>
    <name evidence="1" type="ORF">JFN94_18920</name>
</gene>
<evidence type="ECO:0000313" key="1">
    <source>
        <dbReference type="EMBL" id="QQK06861.1"/>
    </source>
</evidence>
<proteinExistence type="predicted"/>
<evidence type="ECO:0000313" key="2">
    <source>
        <dbReference type="Proteomes" id="UP000596205"/>
    </source>
</evidence>
<organism evidence="1 2">
    <name type="scientific">Burkholderia anthina</name>
    <dbReference type="NCBI Taxonomy" id="179879"/>
    <lineage>
        <taxon>Bacteria</taxon>
        <taxon>Pseudomonadati</taxon>
        <taxon>Pseudomonadota</taxon>
        <taxon>Betaproteobacteria</taxon>
        <taxon>Burkholderiales</taxon>
        <taxon>Burkholderiaceae</taxon>
        <taxon>Burkholderia</taxon>
        <taxon>Burkholderia cepacia complex</taxon>
    </lineage>
</organism>
<dbReference type="AlphaFoldDB" id="A0A7T6VMW6"/>